<dbReference type="Proteomes" id="UP000320762">
    <property type="component" value="Unassembled WGS sequence"/>
</dbReference>
<comment type="subcellular location">
    <subcellularLocation>
        <location evidence="1">Cell membrane</location>
        <topology evidence="1">Multi-pass membrane protein</topology>
    </subcellularLocation>
</comment>
<feature type="transmembrane region" description="Helical" evidence="8">
    <location>
        <begin position="135"/>
        <end position="156"/>
    </location>
</feature>
<feature type="compositionally biased region" description="Low complexity" evidence="7">
    <location>
        <begin position="572"/>
        <end position="586"/>
    </location>
</feature>
<feature type="transmembrane region" description="Helical" evidence="8">
    <location>
        <begin position="304"/>
        <end position="326"/>
    </location>
</feature>
<reference evidence="10 11" key="1">
    <citation type="journal article" date="2019" name="New Phytol.">
        <title>Comparative genomics reveals unique wood-decay strategies and fruiting body development in the Schizophyllaceae.</title>
        <authorList>
            <person name="Almasi E."/>
            <person name="Sahu N."/>
            <person name="Krizsan K."/>
            <person name="Balint B."/>
            <person name="Kovacs G.M."/>
            <person name="Kiss B."/>
            <person name="Cseklye J."/>
            <person name="Drula E."/>
            <person name="Henrissat B."/>
            <person name="Nagy I."/>
            <person name="Chovatia M."/>
            <person name="Adam C."/>
            <person name="LaButti K."/>
            <person name="Lipzen A."/>
            <person name="Riley R."/>
            <person name="Grigoriev I.V."/>
            <person name="Nagy L.G."/>
        </authorList>
    </citation>
    <scope>NUCLEOTIDE SEQUENCE [LARGE SCALE GENOMIC DNA]</scope>
    <source>
        <strain evidence="10 11">NL-1724</strain>
    </source>
</reference>
<dbReference type="Gene3D" id="1.20.1250.20">
    <property type="entry name" value="MFS general substrate transporter like domains"/>
    <property type="match status" value="2"/>
</dbReference>
<evidence type="ECO:0000256" key="7">
    <source>
        <dbReference type="SAM" id="MobiDB-lite"/>
    </source>
</evidence>
<dbReference type="PANTHER" id="PTHR23501:SF102">
    <property type="entry name" value="DRUG TRANSPORTER, PUTATIVE (AFU_ORTHOLOGUE AFUA_3G08530)-RELATED"/>
    <property type="match status" value="1"/>
</dbReference>
<feature type="transmembrane region" description="Helical" evidence="8">
    <location>
        <begin position="338"/>
        <end position="357"/>
    </location>
</feature>
<organism evidence="10 11">
    <name type="scientific">Schizophyllum amplum</name>
    <dbReference type="NCBI Taxonomy" id="97359"/>
    <lineage>
        <taxon>Eukaryota</taxon>
        <taxon>Fungi</taxon>
        <taxon>Dikarya</taxon>
        <taxon>Basidiomycota</taxon>
        <taxon>Agaricomycotina</taxon>
        <taxon>Agaricomycetes</taxon>
        <taxon>Agaricomycetidae</taxon>
        <taxon>Agaricales</taxon>
        <taxon>Schizophyllaceae</taxon>
        <taxon>Schizophyllum</taxon>
    </lineage>
</organism>
<dbReference type="AlphaFoldDB" id="A0A550CCT3"/>
<proteinExistence type="predicted"/>
<gene>
    <name evidence="10" type="ORF">BD626DRAFT_51811</name>
</gene>
<evidence type="ECO:0000256" key="1">
    <source>
        <dbReference type="ARBA" id="ARBA00004651"/>
    </source>
</evidence>
<dbReference type="GO" id="GO:0005886">
    <property type="term" value="C:plasma membrane"/>
    <property type="evidence" value="ECO:0007669"/>
    <property type="project" value="UniProtKB-SubCell"/>
</dbReference>
<dbReference type="OrthoDB" id="10021397at2759"/>
<evidence type="ECO:0000256" key="2">
    <source>
        <dbReference type="ARBA" id="ARBA00022448"/>
    </source>
</evidence>
<feature type="transmembrane region" description="Helical" evidence="8">
    <location>
        <begin position="369"/>
        <end position="387"/>
    </location>
</feature>
<protein>
    <submittedName>
        <fullName evidence="10">Major facilitator superfamily domain-containing protein</fullName>
    </submittedName>
</protein>
<feature type="compositionally biased region" description="Basic and acidic residues" evidence="7">
    <location>
        <begin position="552"/>
        <end position="561"/>
    </location>
</feature>
<feature type="transmembrane region" description="Helical" evidence="8">
    <location>
        <begin position="42"/>
        <end position="67"/>
    </location>
</feature>
<feature type="transmembrane region" description="Helical" evidence="8">
    <location>
        <begin position="514"/>
        <end position="539"/>
    </location>
</feature>
<evidence type="ECO:0000256" key="4">
    <source>
        <dbReference type="ARBA" id="ARBA00022692"/>
    </source>
</evidence>
<evidence type="ECO:0000259" key="9">
    <source>
        <dbReference type="PROSITE" id="PS50850"/>
    </source>
</evidence>
<feature type="transmembrane region" description="Helical" evidence="8">
    <location>
        <begin position="266"/>
        <end position="283"/>
    </location>
</feature>
<feature type="transmembrane region" description="Helical" evidence="8">
    <location>
        <begin position="110"/>
        <end position="129"/>
    </location>
</feature>
<dbReference type="InterPro" id="IPR011701">
    <property type="entry name" value="MFS"/>
</dbReference>
<evidence type="ECO:0000256" key="3">
    <source>
        <dbReference type="ARBA" id="ARBA00022475"/>
    </source>
</evidence>
<evidence type="ECO:0000313" key="10">
    <source>
        <dbReference type="EMBL" id="TRM62611.1"/>
    </source>
</evidence>
<keyword evidence="11" id="KW-1185">Reference proteome</keyword>
<evidence type="ECO:0000256" key="6">
    <source>
        <dbReference type="ARBA" id="ARBA00023136"/>
    </source>
</evidence>
<dbReference type="CDD" id="cd17502">
    <property type="entry name" value="MFS_Azr1_MDR_like"/>
    <property type="match status" value="1"/>
</dbReference>
<keyword evidence="5 8" id="KW-1133">Transmembrane helix</keyword>
<name>A0A550CCT3_9AGAR</name>
<accession>A0A550CCT3</accession>
<keyword evidence="4 8" id="KW-0812">Transmembrane</keyword>
<feature type="region of interest" description="Disordered" evidence="7">
    <location>
        <begin position="1"/>
        <end position="24"/>
    </location>
</feature>
<evidence type="ECO:0000256" key="8">
    <source>
        <dbReference type="SAM" id="Phobius"/>
    </source>
</evidence>
<feature type="domain" description="Major facilitator superfamily (MFS) profile" evidence="9">
    <location>
        <begin position="45"/>
        <end position="543"/>
    </location>
</feature>
<dbReference type="GO" id="GO:0022857">
    <property type="term" value="F:transmembrane transporter activity"/>
    <property type="evidence" value="ECO:0007669"/>
    <property type="project" value="InterPro"/>
</dbReference>
<keyword evidence="6 8" id="KW-0472">Membrane</keyword>
<feature type="transmembrane region" description="Helical" evidence="8">
    <location>
        <begin position="168"/>
        <end position="189"/>
    </location>
</feature>
<dbReference type="PANTHER" id="PTHR23501">
    <property type="entry name" value="MAJOR FACILITATOR SUPERFAMILY"/>
    <property type="match status" value="1"/>
</dbReference>
<evidence type="ECO:0000256" key="5">
    <source>
        <dbReference type="ARBA" id="ARBA00022989"/>
    </source>
</evidence>
<dbReference type="SUPFAM" id="SSF103473">
    <property type="entry name" value="MFS general substrate transporter"/>
    <property type="match status" value="1"/>
</dbReference>
<feature type="transmembrane region" description="Helical" evidence="8">
    <location>
        <begin position="79"/>
        <end position="98"/>
    </location>
</feature>
<dbReference type="InterPro" id="IPR036259">
    <property type="entry name" value="MFS_trans_sf"/>
</dbReference>
<dbReference type="Pfam" id="PF07690">
    <property type="entry name" value="MFS_1"/>
    <property type="match status" value="1"/>
</dbReference>
<feature type="compositionally biased region" description="Low complexity" evidence="7">
    <location>
        <begin position="15"/>
        <end position="24"/>
    </location>
</feature>
<dbReference type="PROSITE" id="PS50850">
    <property type="entry name" value="MFS"/>
    <property type="match status" value="1"/>
</dbReference>
<feature type="transmembrane region" description="Helical" evidence="8">
    <location>
        <begin position="237"/>
        <end position="254"/>
    </location>
</feature>
<feature type="transmembrane region" description="Helical" evidence="8">
    <location>
        <begin position="195"/>
        <end position="217"/>
    </location>
</feature>
<dbReference type="FunFam" id="1.20.1720.10:FF:000004">
    <property type="entry name" value="EmrB/QacA family drug resistance transporter"/>
    <property type="match status" value="1"/>
</dbReference>
<dbReference type="InterPro" id="IPR020846">
    <property type="entry name" value="MFS_dom"/>
</dbReference>
<feature type="region of interest" description="Disordered" evidence="7">
    <location>
        <begin position="550"/>
        <end position="586"/>
    </location>
</feature>
<comment type="caution">
    <text evidence="10">The sequence shown here is derived from an EMBL/GenBank/DDBJ whole genome shotgun (WGS) entry which is preliminary data.</text>
</comment>
<sequence>MTDTTEKQPSATLEAAPDAAPAAPADAGQEVDEVEVVPHNRLAIVFPALMLSLFLSALDQTIVATVLPKIVSSLDGGKSYSWVGSAYLLGSAALGPLYGKLSDLLGRKPILFSSIFLFLIGSALCGAAQNMNWLIASRAVQGMGGGGITQMFFTLLGDLVPLEKRAKYGALIASTWTLASLVGPVIGGALADHSSWRWCFWINLPSGGIATVLLFIFLHTKPHQGQTLQHHLRTFDFLGLFLIIAGIVCFLLGLNFGETSWSTPQTIALLVIGVCLLVAGGFNEVYTHRDPIIPQRMFKARTPVALMASSASVSFTYMQAAYYLPVYFQVLGASATSSGLWTLSFLLGACVTSLSAGMTISRIGRYRPFIWTFSIVYCLGYGLMIMLDENSSTALKIVFPLIAGLGCGPMFQTNLIAIHASMPVKDMATATGALTFMRYAGRPSFQLILIYPRTLSSTSGLSVGQTVLTNTLRKQLSGVEGIGFDPASGAGLDNISMIHEIPDEDLRRRVIHAFMTSISTIWIVSTAILGAVIFVVFLIRSYPLKRPTVPVTKHDAEEETKVSPGGDYDLESQAPKSPSPSESSGK</sequence>
<keyword evidence="3" id="KW-1003">Cell membrane</keyword>
<dbReference type="EMBL" id="VDMD01000012">
    <property type="protein sequence ID" value="TRM62611.1"/>
    <property type="molecule type" value="Genomic_DNA"/>
</dbReference>
<evidence type="ECO:0000313" key="11">
    <source>
        <dbReference type="Proteomes" id="UP000320762"/>
    </source>
</evidence>
<feature type="transmembrane region" description="Helical" evidence="8">
    <location>
        <begin position="393"/>
        <end position="417"/>
    </location>
</feature>
<keyword evidence="2" id="KW-0813">Transport</keyword>